<keyword evidence="12" id="KW-0902">Two-component regulatory system</keyword>
<accession>A0ABY9Q9S3</accession>
<evidence type="ECO:0000256" key="5">
    <source>
        <dbReference type="ARBA" id="ARBA00022553"/>
    </source>
</evidence>
<dbReference type="Gene3D" id="6.10.340.10">
    <property type="match status" value="1"/>
</dbReference>
<dbReference type="PROSITE" id="PS50885">
    <property type="entry name" value="HAMP"/>
    <property type="match status" value="1"/>
</dbReference>
<evidence type="ECO:0000313" key="18">
    <source>
        <dbReference type="Proteomes" id="UP001297580"/>
    </source>
</evidence>
<keyword evidence="18" id="KW-1185">Reference proteome</keyword>
<dbReference type="InterPro" id="IPR003660">
    <property type="entry name" value="HAMP_dom"/>
</dbReference>
<dbReference type="PANTHER" id="PTHR45528">
    <property type="entry name" value="SENSOR HISTIDINE KINASE CPXA"/>
    <property type="match status" value="1"/>
</dbReference>
<evidence type="ECO:0000256" key="9">
    <source>
        <dbReference type="ARBA" id="ARBA00022777"/>
    </source>
</evidence>
<keyword evidence="4" id="KW-1003">Cell membrane</keyword>
<dbReference type="CDD" id="cd00082">
    <property type="entry name" value="HisKA"/>
    <property type="match status" value="1"/>
</dbReference>
<dbReference type="PANTHER" id="PTHR45528:SF1">
    <property type="entry name" value="SENSOR HISTIDINE KINASE CPXA"/>
    <property type="match status" value="1"/>
</dbReference>
<evidence type="ECO:0000313" key="17">
    <source>
        <dbReference type="EMBL" id="WMV74867.1"/>
    </source>
</evidence>
<dbReference type="InterPro" id="IPR003661">
    <property type="entry name" value="HisK_dim/P_dom"/>
</dbReference>
<evidence type="ECO:0000256" key="2">
    <source>
        <dbReference type="ARBA" id="ARBA00004651"/>
    </source>
</evidence>
<keyword evidence="8" id="KW-0547">Nucleotide-binding</keyword>
<evidence type="ECO:0000256" key="14">
    <source>
        <dbReference type="SAM" id="Phobius"/>
    </source>
</evidence>
<dbReference type="Gene3D" id="3.30.565.10">
    <property type="entry name" value="Histidine kinase-like ATPase, C-terminal domain"/>
    <property type="match status" value="1"/>
</dbReference>
<dbReference type="RefSeq" id="WP_099233506.1">
    <property type="nucleotide sequence ID" value="NZ_CP017690.1"/>
</dbReference>
<evidence type="ECO:0000256" key="10">
    <source>
        <dbReference type="ARBA" id="ARBA00022840"/>
    </source>
</evidence>
<protein>
    <recommendedName>
        <fullName evidence="3">histidine kinase</fullName>
        <ecNumber evidence="3">2.7.13.3</ecNumber>
    </recommendedName>
</protein>
<evidence type="ECO:0000256" key="1">
    <source>
        <dbReference type="ARBA" id="ARBA00000085"/>
    </source>
</evidence>
<evidence type="ECO:0000256" key="12">
    <source>
        <dbReference type="ARBA" id="ARBA00023012"/>
    </source>
</evidence>
<dbReference type="EC" id="2.7.13.3" evidence="3"/>
<keyword evidence="9 17" id="KW-0418">Kinase</keyword>
<keyword evidence="11 14" id="KW-1133">Transmembrane helix</keyword>
<dbReference type="Pfam" id="PF00512">
    <property type="entry name" value="HisKA"/>
    <property type="match status" value="1"/>
</dbReference>
<dbReference type="Gene3D" id="1.10.287.130">
    <property type="match status" value="1"/>
</dbReference>
<dbReference type="Pfam" id="PF02518">
    <property type="entry name" value="HATPase_c"/>
    <property type="match status" value="1"/>
</dbReference>
<dbReference type="PROSITE" id="PS50109">
    <property type="entry name" value="HIS_KIN"/>
    <property type="match status" value="1"/>
</dbReference>
<comment type="catalytic activity">
    <reaction evidence="1">
        <text>ATP + protein L-histidine = ADP + protein N-phospho-L-histidine.</text>
        <dbReference type="EC" id="2.7.13.3"/>
    </reaction>
</comment>
<evidence type="ECO:0000256" key="7">
    <source>
        <dbReference type="ARBA" id="ARBA00022692"/>
    </source>
</evidence>
<dbReference type="SMART" id="SM00388">
    <property type="entry name" value="HisKA"/>
    <property type="match status" value="1"/>
</dbReference>
<reference evidence="17 18" key="1">
    <citation type="submission" date="2023-08" db="EMBL/GenBank/DDBJ databases">
        <title>Complete genome sequence of Geobacillus thermodenitrificans K1041, a genetically tractable strain representative of the genus Geobacillus.</title>
        <authorList>
            <person name="Kani S."/>
            <person name="Suzuki H."/>
        </authorList>
    </citation>
    <scope>NUCLEOTIDE SEQUENCE [LARGE SCALE GENOMIC DNA]</scope>
    <source>
        <strain evidence="17 18">K1041</strain>
    </source>
</reference>
<dbReference type="CDD" id="cd06225">
    <property type="entry name" value="HAMP"/>
    <property type="match status" value="1"/>
</dbReference>
<proteinExistence type="predicted"/>
<dbReference type="Proteomes" id="UP001297580">
    <property type="component" value="Chromosome"/>
</dbReference>
<dbReference type="InterPro" id="IPR005467">
    <property type="entry name" value="His_kinase_dom"/>
</dbReference>
<dbReference type="GO" id="GO:0016301">
    <property type="term" value="F:kinase activity"/>
    <property type="evidence" value="ECO:0007669"/>
    <property type="project" value="UniProtKB-KW"/>
</dbReference>
<dbReference type="SUPFAM" id="SSF47384">
    <property type="entry name" value="Homodimeric domain of signal transducing histidine kinase"/>
    <property type="match status" value="1"/>
</dbReference>
<keyword evidence="6" id="KW-0808">Transferase</keyword>
<evidence type="ECO:0000256" key="8">
    <source>
        <dbReference type="ARBA" id="ARBA00022741"/>
    </source>
</evidence>
<dbReference type="InterPro" id="IPR036890">
    <property type="entry name" value="HATPase_C_sf"/>
</dbReference>
<evidence type="ECO:0000259" key="16">
    <source>
        <dbReference type="PROSITE" id="PS50885"/>
    </source>
</evidence>
<dbReference type="InterPro" id="IPR003594">
    <property type="entry name" value="HATPase_dom"/>
</dbReference>
<organism evidence="17 18">
    <name type="scientific">Geobacillus thermodenitrificans</name>
    <dbReference type="NCBI Taxonomy" id="33940"/>
    <lineage>
        <taxon>Bacteria</taxon>
        <taxon>Bacillati</taxon>
        <taxon>Bacillota</taxon>
        <taxon>Bacilli</taxon>
        <taxon>Bacillales</taxon>
        <taxon>Anoxybacillaceae</taxon>
        <taxon>Geobacillus</taxon>
    </lineage>
</organism>
<dbReference type="InterPro" id="IPR050398">
    <property type="entry name" value="HssS/ArlS-like"/>
</dbReference>
<dbReference type="SUPFAM" id="SSF55874">
    <property type="entry name" value="ATPase domain of HSP90 chaperone/DNA topoisomerase II/histidine kinase"/>
    <property type="match status" value="1"/>
</dbReference>
<comment type="subcellular location">
    <subcellularLocation>
        <location evidence="2">Cell membrane</location>
        <topology evidence="2">Multi-pass membrane protein</topology>
    </subcellularLocation>
</comment>
<evidence type="ECO:0000259" key="15">
    <source>
        <dbReference type="PROSITE" id="PS50109"/>
    </source>
</evidence>
<gene>
    <name evidence="17" type="ORF">HSX42_11225</name>
</gene>
<keyword evidence="10" id="KW-0067">ATP-binding</keyword>
<feature type="transmembrane region" description="Helical" evidence="14">
    <location>
        <begin position="12"/>
        <end position="37"/>
    </location>
</feature>
<feature type="transmembrane region" description="Helical" evidence="14">
    <location>
        <begin position="161"/>
        <end position="184"/>
    </location>
</feature>
<feature type="domain" description="Histidine kinase" evidence="15">
    <location>
        <begin position="249"/>
        <end position="442"/>
    </location>
</feature>
<keyword evidence="13 14" id="KW-0472">Membrane</keyword>
<evidence type="ECO:0000256" key="13">
    <source>
        <dbReference type="ARBA" id="ARBA00023136"/>
    </source>
</evidence>
<dbReference type="Pfam" id="PF00672">
    <property type="entry name" value="HAMP"/>
    <property type="match status" value="1"/>
</dbReference>
<evidence type="ECO:0000256" key="3">
    <source>
        <dbReference type="ARBA" id="ARBA00012438"/>
    </source>
</evidence>
<dbReference type="SMART" id="SM00387">
    <property type="entry name" value="HATPase_c"/>
    <property type="match status" value="1"/>
</dbReference>
<name>A0ABY9Q9S3_GEOTD</name>
<feature type="domain" description="HAMP" evidence="16">
    <location>
        <begin position="182"/>
        <end position="234"/>
    </location>
</feature>
<dbReference type="SMART" id="SM00304">
    <property type="entry name" value="HAMP"/>
    <property type="match status" value="1"/>
</dbReference>
<dbReference type="EMBL" id="CP133461">
    <property type="protein sequence ID" value="WMV74867.1"/>
    <property type="molecule type" value="Genomic_DNA"/>
</dbReference>
<evidence type="ECO:0000256" key="6">
    <source>
        <dbReference type="ARBA" id="ARBA00022679"/>
    </source>
</evidence>
<keyword evidence="7 14" id="KW-0812">Transmembrane</keyword>
<evidence type="ECO:0000256" key="4">
    <source>
        <dbReference type="ARBA" id="ARBA00022475"/>
    </source>
</evidence>
<keyword evidence="5" id="KW-0597">Phosphoprotein</keyword>
<dbReference type="InterPro" id="IPR036097">
    <property type="entry name" value="HisK_dim/P_sf"/>
</dbReference>
<evidence type="ECO:0000256" key="11">
    <source>
        <dbReference type="ARBA" id="ARBA00022989"/>
    </source>
</evidence>
<sequence length="448" mass="51783">MKSVKRLRSLTAKYMAIILTALFLIYLLIIGTSLLVFNVYDHKDPETLQIEKAWHQDARSLKNPGSEDINRMFEKWQNRYPKARLFWVDSNGRLAAGRNLAANIPKHWNAAYTANFIKARYDNDPFTVIAFPNNDASYGFVVFEIERKLLQPAFTEANADFMYFIVPGGIVLFVTVSYLFFLGIRKRLLYLQQAMEIRDVDGLPVAITVRKQDEIGQLEMAFNQMVDELRESRKREEAEEQLRKELIANLSHDLRTPLTKIRAHAYTLEKEALTPVARQAVNMIEQSVSKMDRLIENLISYTLLNAKKLKYEPTPTDVVRLARSFIAAWYPAFEKEGFCIDVQLDDLEQKHWNVDPLWMERIFDNLFQNVIRHAKDGKYIGLKTKKTDSYDALVVLDRGKGFRHKSSEKGAGIGLAIVDLMVKKMELDWKIESSETGTIITIIHYRSC</sequence>
<dbReference type="SUPFAM" id="SSF158472">
    <property type="entry name" value="HAMP domain-like"/>
    <property type="match status" value="1"/>
</dbReference>